<comment type="caution">
    <text evidence="2">The sequence shown here is derived from an EMBL/GenBank/DDBJ whole genome shotgun (WGS) entry which is preliminary data.</text>
</comment>
<feature type="region of interest" description="Disordered" evidence="1">
    <location>
        <begin position="68"/>
        <end position="96"/>
    </location>
</feature>
<keyword evidence="3" id="KW-1185">Reference proteome</keyword>
<name>A0AAD8BLA1_BIOPF</name>
<dbReference type="Proteomes" id="UP001233172">
    <property type="component" value="Unassembled WGS sequence"/>
</dbReference>
<accession>A0AAD8BLA1</accession>
<reference evidence="2" key="2">
    <citation type="submission" date="2023-04" db="EMBL/GenBank/DDBJ databases">
        <authorList>
            <person name="Bu L."/>
            <person name="Lu L."/>
            <person name="Laidemitt M.R."/>
            <person name="Zhang S.M."/>
            <person name="Mutuku M."/>
            <person name="Mkoji G."/>
            <person name="Steinauer M."/>
            <person name="Loker E.S."/>
        </authorList>
    </citation>
    <scope>NUCLEOTIDE SEQUENCE</scope>
    <source>
        <strain evidence="2">KasaAsao</strain>
        <tissue evidence="2">Whole Snail</tissue>
    </source>
</reference>
<evidence type="ECO:0000256" key="1">
    <source>
        <dbReference type="SAM" id="MobiDB-lite"/>
    </source>
</evidence>
<evidence type="ECO:0000313" key="2">
    <source>
        <dbReference type="EMBL" id="KAK0056680.1"/>
    </source>
</evidence>
<gene>
    <name evidence="2" type="ORF">Bpfe_013898</name>
</gene>
<protein>
    <submittedName>
        <fullName evidence="2">Neuroblast differentiation-associated protein AHNAK-like X2</fullName>
    </submittedName>
</protein>
<reference evidence="2" key="1">
    <citation type="journal article" date="2023" name="PLoS Negl. Trop. Dis.">
        <title>A genome sequence for Biomphalaria pfeifferi, the major vector snail for the human-infecting parasite Schistosoma mansoni.</title>
        <authorList>
            <person name="Bu L."/>
            <person name="Lu L."/>
            <person name="Laidemitt M.R."/>
            <person name="Zhang S.M."/>
            <person name="Mutuku M."/>
            <person name="Mkoji G."/>
            <person name="Steinauer M."/>
            <person name="Loker E.S."/>
        </authorList>
    </citation>
    <scope>NUCLEOTIDE SEQUENCE</scope>
    <source>
        <strain evidence="2">KasaAsao</strain>
    </source>
</reference>
<proteinExistence type="predicted"/>
<sequence length="96" mass="9700">MSGDFILGTSTFGPDMSGIFTSAEGSFGPEIPAFTSGRSISPDGSLPPICMSGPLILGAFPFSAEMPKSADGNLGPEIPAFTSGRSISPDGSFPPK</sequence>
<evidence type="ECO:0000313" key="3">
    <source>
        <dbReference type="Proteomes" id="UP001233172"/>
    </source>
</evidence>
<dbReference type="EMBL" id="JASAOG010000060">
    <property type="protein sequence ID" value="KAK0056680.1"/>
    <property type="molecule type" value="Genomic_DNA"/>
</dbReference>
<dbReference type="AlphaFoldDB" id="A0AAD8BLA1"/>
<organism evidence="2 3">
    <name type="scientific">Biomphalaria pfeifferi</name>
    <name type="common">Bloodfluke planorb</name>
    <name type="synonym">Freshwater snail</name>
    <dbReference type="NCBI Taxonomy" id="112525"/>
    <lineage>
        <taxon>Eukaryota</taxon>
        <taxon>Metazoa</taxon>
        <taxon>Spiralia</taxon>
        <taxon>Lophotrochozoa</taxon>
        <taxon>Mollusca</taxon>
        <taxon>Gastropoda</taxon>
        <taxon>Heterobranchia</taxon>
        <taxon>Euthyneura</taxon>
        <taxon>Panpulmonata</taxon>
        <taxon>Hygrophila</taxon>
        <taxon>Lymnaeoidea</taxon>
        <taxon>Planorbidae</taxon>
        <taxon>Biomphalaria</taxon>
    </lineage>
</organism>